<reference evidence="4" key="1">
    <citation type="journal article" date="2008" name="Genome Res.">
        <title>The genome of Pelotomaculum thermopropionicum reveals niche-associated evolution in anaerobic microbiota.</title>
        <authorList>
            <person name="Kosaka T."/>
            <person name="Kato S."/>
            <person name="Shimoyama T."/>
            <person name="Ishii S."/>
            <person name="Abe T."/>
            <person name="Watanabe K."/>
        </authorList>
    </citation>
    <scope>NUCLEOTIDE SEQUENCE [LARGE SCALE GENOMIC DNA]</scope>
    <source>
        <strain evidence="4">DSM 13744 / JCM 10971 / SI</strain>
    </source>
</reference>
<feature type="domain" description="Thioesterase" evidence="2">
    <location>
        <begin position="60"/>
        <end position="133"/>
    </location>
</feature>
<dbReference type="PANTHER" id="PTHR42856">
    <property type="entry name" value="ACYL-COENZYME A THIOESTERASE PAAI"/>
    <property type="match status" value="1"/>
</dbReference>
<evidence type="ECO:0000313" key="4">
    <source>
        <dbReference type="Proteomes" id="UP000006556"/>
    </source>
</evidence>
<organism evidence="3 4">
    <name type="scientific">Pelotomaculum thermopropionicum (strain DSM 13744 / JCM 10971 / SI)</name>
    <dbReference type="NCBI Taxonomy" id="370438"/>
    <lineage>
        <taxon>Bacteria</taxon>
        <taxon>Bacillati</taxon>
        <taxon>Bacillota</taxon>
        <taxon>Clostridia</taxon>
        <taxon>Eubacteriales</taxon>
        <taxon>Desulfotomaculaceae</taxon>
        <taxon>Pelotomaculum</taxon>
    </lineage>
</organism>
<dbReference type="Gene3D" id="3.10.129.10">
    <property type="entry name" value="Hotdog Thioesterase"/>
    <property type="match status" value="1"/>
</dbReference>
<dbReference type="EMBL" id="AP009389">
    <property type="protein sequence ID" value="BAF59203.1"/>
    <property type="molecule type" value="Genomic_DNA"/>
</dbReference>
<dbReference type="SUPFAM" id="SSF54637">
    <property type="entry name" value="Thioesterase/thiol ester dehydrase-isomerase"/>
    <property type="match status" value="1"/>
</dbReference>
<dbReference type="eggNOG" id="COG2050">
    <property type="taxonomic scope" value="Bacteria"/>
</dbReference>
<dbReference type="KEGG" id="pth:PTH_1022"/>
<evidence type="ECO:0000313" key="3">
    <source>
        <dbReference type="EMBL" id="BAF59203.1"/>
    </source>
</evidence>
<dbReference type="InterPro" id="IPR052723">
    <property type="entry name" value="Acyl-CoA_thioesterase_PaaI"/>
</dbReference>
<accession>A5D3J6</accession>
<dbReference type="GO" id="GO:0016289">
    <property type="term" value="F:acyl-CoA hydrolase activity"/>
    <property type="evidence" value="ECO:0007669"/>
    <property type="project" value="TreeGrafter"/>
</dbReference>
<dbReference type="InterPro" id="IPR029069">
    <property type="entry name" value="HotDog_dom_sf"/>
</dbReference>
<dbReference type="NCBIfam" id="TIGR00369">
    <property type="entry name" value="unchar_dom_1"/>
    <property type="match status" value="1"/>
</dbReference>
<gene>
    <name evidence="3" type="primary">PaaI</name>
    <name evidence="3" type="ordered locus">PTH_1022</name>
</gene>
<evidence type="ECO:0000259" key="2">
    <source>
        <dbReference type="Pfam" id="PF03061"/>
    </source>
</evidence>
<dbReference type="STRING" id="370438.PTH_1022"/>
<keyword evidence="1" id="KW-0378">Hydrolase</keyword>
<name>A5D3J6_PELTS</name>
<dbReference type="InterPro" id="IPR003736">
    <property type="entry name" value="PAAI_dom"/>
</dbReference>
<keyword evidence="4" id="KW-1185">Reference proteome</keyword>
<proteinExistence type="predicted"/>
<dbReference type="AlphaFoldDB" id="A5D3J6"/>
<sequence>MYKNIGEGRERETDGGLERGKLRLERDAFARYLGIVIDEIKPGYARATMKVTKELLNGTGITHGSAVFALADIAFAAASNSHGPEAVGLNVNINYLKATREGATLTAVAREENLTRRTGVYRMEVMDETGVLVAVAEGLVYRRND</sequence>
<dbReference type="HOGENOM" id="CLU_089876_11_2_9"/>
<dbReference type="Proteomes" id="UP000006556">
    <property type="component" value="Chromosome"/>
</dbReference>
<dbReference type="PANTHER" id="PTHR42856:SF1">
    <property type="entry name" value="ACYL-COENZYME A THIOESTERASE PAAI"/>
    <property type="match status" value="1"/>
</dbReference>
<dbReference type="Pfam" id="PF03061">
    <property type="entry name" value="4HBT"/>
    <property type="match status" value="1"/>
</dbReference>
<dbReference type="CDD" id="cd03443">
    <property type="entry name" value="PaaI_thioesterase"/>
    <property type="match status" value="1"/>
</dbReference>
<protein>
    <recommendedName>
        <fullName evidence="2">Thioesterase domain-containing protein</fullName>
    </recommendedName>
</protein>
<dbReference type="InterPro" id="IPR006683">
    <property type="entry name" value="Thioestr_dom"/>
</dbReference>
<evidence type="ECO:0000256" key="1">
    <source>
        <dbReference type="ARBA" id="ARBA00022801"/>
    </source>
</evidence>